<gene>
    <name evidence="1" type="ORF">WA026_020531</name>
</gene>
<reference evidence="1 2" key="1">
    <citation type="submission" date="2023-03" db="EMBL/GenBank/DDBJ databases">
        <title>Genome insight into feeding habits of ladybird beetles.</title>
        <authorList>
            <person name="Li H.-S."/>
            <person name="Huang Y.-H."/>
            <person name="Pang H."/>
        </authorList>
    </citation>
    <scope>NUCLEOTIDE SEQUENCE [LARGE SCALE GENOMIC DNA]</scope>
    <source>
        <strain evidence="1">SYSU_2023b</strain>
        <tissue evidence="1">Whole body</tissue>
    </source>
</reference>
<dbReference type="AlphaFoldDB" id="A0AAW1VI33"/>
<evidence type="ECO:0000313" key="2">
    <source>
        <dbReference type="Proteomes" id="UP001431783"/>
    </source>
</evidence>
<evidence type="ECO:0000313" key="1">
    <source>
        <dbReference type="EMBL" id="KAK9892548.1"/>
    </source>
</evidence>
<accession>A0AAW1VI33</accession>
<proteinExistence type="predicted"/>
<keyword evidence="2" id="KW-1185">Reference proteome</keyword>
<protein>
    <submittedName>
        <fullName evidence="1">Uncharacterized protein</fullName>
    </submittedName>
</protein>
<comment type="caution">
    <text evidence="1">The sequence shown here is derived from an EMBL/GenBank/DDBJ whole genome shotgun (WGS) entry which is preliminary data.</text>
</comment>
<dbReference type="EMBL" id="JARQZJ010000135">
    <property type="protein sequence ID" value="KAK9892548.1"/>
    <property type="molecule type" value="Genomic_DNA"/>
</dbReference>
<organism evidence="1 2">
    <name type="scientific">Henosepilachna vigintioctopunctata</name>
    <dbReference type="NCBI Taxonomy" id="420089"/>
    <lineage>
        <taxon>Eukaryota</taxon>
        <taxon>Metazoa</taxon>
        <taxon>Ecdysozoa</taxon>
        <taxon>Arthropoda</taxon>
        <taxon>Hexapoda</taxon>
        <taxon>Insecta</taxon>
        <taxon>Pterygota</taxon>
        <taxon>Neoptera</taxon>
        <taxon>Endopterygota</taxon>
        <taxon>Coleoptera</taxon>
        <taxon>Polyphaga</taxon>
        <taxon>Cucujiformia</taxon>
        <taxon>Coccinelloidea</taxon>
        <taxon>Coccinellidae</taxon>
        <taxon>Epilachninae</taxon>
        <taxon>Epilachnini</taxon>
        <taxon>Henosepilachna</taxon>
    </lineage>
</organism>
<dbReference type="Proteomes" id="UP001431783">
    <property type="component" value="Unassembled WGS sequence"/>
</dbReference>
<name>A0AAW1VI33_9CUCU</name>
<sequence>MVFYMENENQPRKITTHSIQPQYKPEITINFNAQQKNEVITSNIKYHLGIERDNKVKLKLSIITRKRKVITGAKHFRQLIYRDQWIRKRTSSSILYKSICRPLLYLHLQSVINALLVAETSSLRTLTRMRHPENILYNPPNQLLYAKTNTQPIMEQIKKLNDRFPQRLKMVNDISNLMHNKPVQHLHRK</sequence>